<evidence type="ECO:0000256" key="2">
    <source>
        <dbReference type="ARBA" id="ARBA00007802"/>
    </source>
</evidence>
<dbReference type="eggNOG" id="COG3704">
    <property type="taxonomic scope" value="Bacteria"/>
</dbReference>
<feature type="transmembrane region" description="Helical" evidence="9">
    <location>
        <begin position="365"/>
        <end position="383"/>
    </location>
</feature>
<dbReference type="KEGG" id="rcm:A1E_00505"/>
<evidence type="ECO:0000256" key="4">
    <source>
        <dbReference type="ARBA" id="ARBA00022692"/>
    </source>
</evidence>
<evidence type="ECO:0000256" key="5">
    <source>
        <dbReference type="ARBA" id="ARBA00022729"/>
    </source>
</evidence>
<reference evidence="11" key="1">
    <citation type="submission" date="2007-09" db="EMBL/GenBank/DDBJ databases">
        <title>Complete genome sequence of Rickettsia canadensis.</title>
        <authorList>
            <person name="Madan A."/>
            <person name="Fahey J."/>
            <person name="Helton E."/>
            <person name="Ketteman M."/>
            <person name="Madan A."/>
            <person name="Rodrigues S."/>
            <person name="Sanchez A."/>
            <person name="Whiting M."/>
            <person name="Dasch G."/>
            <person name="Eremeeva M."/>
        </authorList>
    </citation>
    <scope>NUCLEOTIDE SEQUENCE [LARGE SCALE GENOMIC DNA]</scope>
    <source>
        <strain evidence="11">McKiel</strain>
    </source>
</reference>
<feature type="transmembrane region" description="Helical" evidence="9">
    <location>
        <begin position="395"/>
        <end position="415"/>
    </location>
</feature>
<feature type="region of interest" description="Disordered" evidence="8">
    <location>
        <begin position="930"/>
        <end position="955"/>
    </location>
</feature>
<accession>A8EXG8</accession>
<dbReference type="EMBL" id="CP000409">
    <property type="protein sequence ID" value="ABV73051.1"/>
    <property type="molecule type" value="Genomic_DNA"/>
</dbReference>
<comment type="subcellular location">
    <subcellularLocation>
        <location evidence="1">Cell membrane</location>
        <topology evidence="1">Multi-pass membrane protein</topology>
    </subcellularLocation>
</comment>
<name>A8EXG8_RICCK</name>
<dbReference type="Proteomes" id="UP000007056">
    <property type="component" value="Chromosome"/>
</dbReference>
<proteinExistence type="inferred from homology"/>
<dbReference type="RefSeq" id="WP_012148252.1">
    <property type="nucleotide sequence ID" value="NC_009879.1"/>
</dbReference>
<feature type="region of interest" description="Disordered" evidence="8">
    <location>
        <begin position="853"/>
        <end position="903"/>
    </location>
</feature>
<evidence type="ECO:0000256" key="7">
    <source>
        <dbReference type="ARBA" id="ARBA00023136"/>
    </source>
</evidence>
<feature type="region of interest" description="Disordered" evidence="8">
    <location>
        <begin position="972"/>
        <end position="1013"/>
    </location>
</feature>
<keyword evidence="6 9" id="KW-1133">Transmembrane helix</keyword>
<feature type="transmembrane region" description="Helical" evidence="9">
    <location>
        <begin position="706"/>
        <end position="724"/>
    </location>
</feature>
<evidence type="ECO:0000256" key="6">
    <source>
        <dbReference type="ARBA" id="ARBA00022989"/>
    </source>
</evidence>
<dbReference type="InterPro" id="IPR007688">
    <property type="entry name" value="Conjugal_tfr_TrbL/VirB6"/>
</dbReference>
<dbReference type="STRING" id="293613.A1E_00505"/>
<feature type="compositionally biased region" description="Polar residues" evidence="8">
    <location>
        <begin position="813"/>
        <end position="835"/>
    </location>
</feature>
<evidence type="ECO:0000256" key="8">
    <source>
        <dbReference type="SAM" id="MobiDB-lite"/>
    </source>
</evidence>
<dbReference type="AlphaFoldDB" id="A8EXG8"/>
<sequence>MQLFPRSIIITLVISFVINLGLVTKTHAKDTLDSIIDVLSGLTCETQGVGDLLRSEFSHTCIVAPFFTFAVMNLVSPVLYMNTFLKLKINDNDLFSKNEHDDFGYFPGGQCTRENRIDPNKPELRFALCSNAKLIVARAEAVAKSALAIAKAVLTGSDPWDDIKEAWKNNKKDYYVPYSGKPGDDGFAFDVGFPVIYWKVIQDKDRICVSTKGFTGDVPVGCKYMKEPFPKSMYNSFMDVGDKDLIENTNKTPTDPLALVSCSSAGGGCYQKAYNASKTAVVMTSPLIECIRQMIARLLISKDVCSFDNVSQVINLASRQDSALFQFQVRMYKIVAAFLTLYVMFFGFKLLLAGEVPPKSEYINFILKMIFVTYFSIGINITPGSGSPYDRLDGMIQWAFPFLLDGINALASWVMNAAPSNLCKFNGPGISYDGSVSYIALWDALDCRVAHYLGLDILSTLLVENAYRSHDFLNFDFFSFSAPPYIYLLIPAIISGNMMLVSLALAYPLLVISVAAFMVNATIMCMISIVILGILAPLFVPMFLFTYTRNYFDSWVKLMISFLLQPMVVVTFMITMFSVYDYGFYGKCQYKSKLIHNSIENLAQGSTSSRDVLIFYINNDWNDKSQYPTDEDVESCQNSLGYMLNNPITTAFNFTKNSVSEIVGSKSGDTSTDKFLAKFQFLSGVILGPGMFFMSPKVVFEKIKNILLALVTACFTLYLMYHVSSQLAEFAADMTEGVALNNVAIKPQAIFKAAMALSATVAGAATKGLDQVASRRGGVSDLAGGLGGGVRDNVAASGGVSAPKVMQTTLSSVATASPKTVSSEARSDVVTTTPASPEVVSLPSSIRSAISISEPQSNIKSESAGKIISDNNQESKKEIDNTPPLQEKVDNASKGSGVSDLAGGLGGGVRDNVAASGGVSAPKVMQTTLSSVATASPKTVSSEARSDVVTTTPASPEVVSLPSSIRSAISISEPQSNIKSESAGKIISDNNQESKKEIDNTPPLQEKVDNASKGSGVIDYSFNLKEHDNPTGVKQIRENAEIRDKRAEVEKAWNELVASGGGRIRDQQGEEISERRANAEKVWDELVKNGVVTEKKDNSSNENS</sequence>
<feature type="transmembrane region" description="Helical" evidence="9">
    <location>
        <begin position="485"/>
        <end position="510"/>
    </location>
</feature>
<comment type="similarity">
    <text evidence="2">Belongs to the TrbL/VirB6 family.</text>
</comment>
<protein>
    <submittedName>
        <fullName evidence="10">TrbL/VirB6 plasmid Conjugative transfer protein</fullName>
    </submittedName>
</protein>
<keyword evidence="5" id="KW-0732">Signal</keyword>
<evidence type="ECO:0000313" key="10">
    <source>
        <dbReference type="EMBL" id="ABV73051.1"/>
    </source>
</evidence>
<feature type="transmembrane region" description="Helical" evidence="9">
    <location>
        <begin position="517"/>
        <end position="540"/>
    </location>
</feature>
<evidence type="ECO:0000256" key="3">
    <source>
        <dbReference type="ARBA" id="ARBA00022475"/>
    </source>
</evidence>
<dbReference type="GO" id="GO:0030255">
    <property type="term" value="P:protein secretion by the type IV secretion system"/>
    <property type="evidence" value="ECO:0007669"/>
    <property type="project" value="InterPro"/>
</dbReference>
<feature type="transmembrane region" description="Helical" evidence="9">
    <location>
        <begin position="57"/>
        <end position="80"/>
    </location>
</feature>
<keyword evidence="7 9" id="KW-0472">Membrane</keyword>
<feature type="transmembrane region" description="Helical" evidence="9">
    <location>
        <begin position="7"/>
        <end position="24"/>
    </location>
</feature>
<dbReference type="Pfam" id="PF04610">
    <property type="entry name" value="TrbL"/>
    <property type="match status" value="1"/>
</dbReference>
<dbReference type="HOGENOM" id="CLU_279905_0_0_5"/>
<keyword evidence="4 9" id="KW-0812">Transmembrane</keyword>
<feature type="compositionally biased region" description="Polar residues" evidence="8">
    <location>
        <begin position="930"/>
        <end position="954"/>
    </location>
</feature>
<organism evidence="10 11">
    <name type="scientific">Rickettsia canadensis (strain McKiel)</name>
    <dbReference type="NCBI Taxonomy" id="293613"/>
    <lineage>
        <taxon>Bacteria</taxon>
        <taxon>Pseudomonadati</taxon>
        <taxon>Pseudomonadota</taxon>
        <taxon>Alphaproteobacteria</taxon>
        <taxon>Rickettsiales</taxon>
        <taxon>Rickettsiaceae</taxon>
        <taxon>Rickettsieae</taxon>
        <taxon>Rickettsia</taxon>
        <taxon>belli group</taxon>
    </lineage>
</organism>
<evidence type="ECO:0000313" key="11">
    <source>
        <dbReference type="Proteomes" id="UP000007056"/>
    </source>
</evidence>
<evidence type="ECO:0000256" key="9">
    <source>
        <dbReference type="SAM" id="Phobius"/>
    </source>
</evidence>
<dbReference type="GO" id="GO:0005886">
    <property type="term" value="C:plasma membrane"/>
    <property type="evidence" value="ECO:0007669"/>
    <property type="project" value="UniProtKB-SubCell"/>
</dbReference>
<feature type="transmembrane region" description="Helical" evidence="9">
    <location>
        <begin position="334"/>
        <end position="353"/>
    </location>
</feature>
<feature type="transmembrane region" description="Helical" evidence="9">
    <location>
        <begin position="560"/>
        <end position="583"/>
    </location>
</feature>
<keyword evidence="3" id="KW-1003">Cell membrane</keyword>
<gene>
    <name evidence="10" type="ordered locus">A1E_00505</name>
</gene>
<evidence type="ECO:0000256" key="1">
    <source>
        <dbReference type="ARBA" id="ARBA00004651"/>
    </source>
</evidence>
<feature type="region of interest" description="Disordered" evidence="8">
    <location>
        <begin position="813"/>
        <end position="838"/>
    </location>
</feature>